<dbReference type="EMBL" id="CP108169">
    <property type="protein sequence ID" value="WTQ77217.1"/>
    <property type="molecule type" value="Genomic_DNA"/>
</dbReference>
<dbReference type="InterPro" id="IPR013094">
    <property type="entry name" value="AB_hydrolase_3"/>
</dbReference>
<evidence type="ECO:0000313" key="3">
    <source>
        <dbReference type="EMBL" id="WTQ77217.1"/>
    </source>
</evidence>
<protein>
    <submittedName>
        <fullName evidence="3">Alpha/beta hydrolase</fullName>
    </submittedName>
</protein>
<dbReference type="SUPFAM" id="SSF53474">
    <property type="entry name" value="alpha/beta-Hydrolases"/>
    <property type="match status" value="1"/>
</dbReference>
<dbReference type="PANTHER" id="PTHR48081:SF8">
    <property type="entry name" value="ALPHA_BETA HYDROLASE FOLD-3 DOMAIN-CONTAINING PROTEIN-RELATED"/>
    <property type="match status" value="1"/>
</dbReference>
<dbReference type="InterPro" id="IPR050300">
    <property type="entry name" value="GDXG_lipolytic_enzyme"/>
</dbReference>
<reference evidence="3" key="1">
    <citation type="submission" date="2022-10" db="EMBL/GenBank/DDBJ databases">
        <title>The complete genomes of actinobacterial strains from the NBC collection.</title>
        <authorList>
            <person name="Joergensen T.S."/>
            <person name="Alvarez Arevalo M."/>
            <person name="Sterndorff E.B."/>
            <person name="Faurdal D."/>
            <person name="Vuksanovic O."/>
            <person name="Mourched A.-S."/>
            <person name="Charusanti P."/>
            <person name="Shaw S."/>
            <person name="Blin K."/>
            <person name="Weber T."/>
        </authorList>
    </citation>
    <scope>NUCLEOTIDE SEQUENCE</scope>
    <source>
        <strain evidence="3">NBC_00148</strain>
    </source>
</reference>
<accession>A0AAU1M181</accession>
<organism evidence="3">
    <name type="scientific">Streptomyces sp. NBC_00148</name>
    <dbReference type="NCBI Taxonomy" id="2903626"/>
    <lineage>
        <taxon>Bacteria</taxon>
        <taxon>Bacillati</taxon>
        <taxon>Actinomycetota</taxon>
        <taxon>Actinomycetes</taxon>
        <taxon>Kitasatosporales</taxon>
        <taxon>Streptomycetaceae</taxon>
        <taxon>Streptomyces</taxon>
    </lineage>
</organism>
<dbReference type="Gene3D" id="3.40.50.1820">
    <property type="entry name" value="alpha/beta hydrolase"/>
    <property type="match status" value="1"/>
</dbReference>
<name>A0AAU1M181_9ACTN</name>
<dbReference type="PANTHER" id="PTHR48081">
    <property type="entry name" value="AB HYDROLASE SUPERFAMILY PROTEIN C4A8.06C"/>
    <property type="match status" value="1"/>
</dbReference>
<gene>
    <name evidence="3" type="ORF">OG222_30615</name>
</gene>
<evidence type="ECO:0000259" key="2">
    <source>
        <dbReference type="Pfam" id="PF07859"/>
    </source>
</evidence>
<dbReference type="GO" id="GO:0016787">
    <property type="term" value="F:hydrolase activity"/>
    <property type="evidence" value="ECO:0007669"/>
    <property type="project" value="UniProtKB-KW"/>
</dbReference>
<dbReference type="AlphaFoldDB" id="A0AAU1M181"/>
<feature type="domain" description="Alpha/beta hydrolase fold-3" evidence="2">
    <location>
        <begin position="106"/>
        <end position="307"/>
    </location>
</feature>
<keyword evidence="1 3" id="KW-0378">Hydrolase</keyword>
<dbReference type="Pfam" id="PF07859">
    <property type="entry name" value="Abhydrolase_3"/>
    <property type="match status" value="1"/>
</dbReference>
<sequence>MPSNSSSTYPSWTVGQVSSVLGATVKCVADADEHLIGLCLMDITRIPAEPDPTTAAAAVMAELAGLGSRSFALPADADLTPVLPESGGVPAVWVTAGGASVEEGVVLYVHGGGFEHRMPELMNLTAHRISRATARPVLVVHYRLAPAHPYPAPLDDVVAVYRSLLDQGVPAAKIVVFSESSGATLTLSALLALKESGTALPAAVVANSAITDLTLSSPSIDDNAAGDSGVDRALLTRLIGQYLGDADPGLAPQSPIHGALDGLPPLLFTVGSAEALLDDTLRYAQAASAAGTKVSVEVYEAMPHVFQVTILSEQNPTGRRVLERITEWIAGSG</sequence>
<evidence type="ECO:0000256" key="1">
    <source>
        <dbReference type="ARBA" id="ARBA00022801"/>
    </source>
</evidence>
<dbReference type="InterPro" id="IPR029058">
    <property type="entry name" value="AB_hydrolase_fold"/>
</dbReference>
<proteinExistence type="predicted"/>